<dbReference type="Proteomes" id="UP000622475">
    <property type="component" value="Unassembled WGS sequence"/>
</dbReference>
<dbReference type="Pfam" id="PF05974">
    <property type="entry name" value="DUF892"/>
    <property type="match status" value="1"/>
</dbReference>
<dbReference type="InterPro" id="IPR012347">
    <property type="entry name" value="Ferritin-like"/>
</dbReference>
<sequence>MTMIRQLPRANFSYEKLRTFLIEHLNVVYCVKSHLVERLPEIAEHAHFADLRHAIIETMEDVQRQIIRMDEIFEVLGTKHATDKCIENYQMVETAFSAIHSQSEDYGMRDLSILFYLQNIESIEMASFNVLLIAAKRYKNKQIIQLLRENSDEARADMALFILLTAKYLG</sequence>
<dbReference type="AlphaFoldDB" id="A0A929PWH6"/>
<dbReference type="InterPro" id="IPR009078">
    <property type="entry name" value="Ferritin-like_SF"/>
</dbReference>
<dbReference type="Gene3D" id="1.20.1260.10">
    <property type="match status" value="1"/>
</dbReference>
<dbReference type="SUPFAM" id="SSF47240">
    <property type="entry name" value="Ferritin-like"/>
    <property type="match status" value="1"/>
</dbReference>
<evidence type="ECO:0000313" key="1">
    <source>
        <dbReference type="EMBL" id="MBE9661370.1"/>
    </source>
</evidence>
<comment type="caution">
    <text evidence="1">The sequence shown here is derived from an EMBL/GenBank/DDBJ whole genome shotgun (WGS) entry which is preliminary data.</text>
</comment>
<accession>A0A929PWH6</accession>
<dbReference type="PANTHER" id="PTHR30565">
    <property type="entry name" value="PROTEIN YCIF"/>
    <property type="match status" value="1"/>
</dbReference>
<proteinExistence type="predicted"/>
<dbReference type="EMBL" id="JADFFL010000002">
    <property type="protein sequence ID" value="MBE9661370.1"/>
    <property type="molecule type" value="Genomic_DNA"/>
</dbReference>
<dbReference type="InterPro" id="IPR047114">
    <property type="entry name" value="YciF"/>
</dbReference>
<evidence type="ECO:0000313" key="2">
    <source>
        <dbReference type="Proteomes" id="UP000622475"/>
    </source>
</evidence>
<name>A0A929PWH6_9SPHI</name>
<dbReference type="PANTHER" id="PTHR30565:SF9">
    <property type="entry name" value="PROTEIN YCIF"/>
    <property type="match status" value="1"/>
</dbReference>
<organism evidence="1 2">
    <name type="scientific">Mucilaginibacter myungsuensis</name>
    <dbReference type="NCBI Taxonomy" id="649104"/>
    <lineage>
        <taxon>Bacteria</taxon>
        <taxon>Pseudomonadati</taxon>
        <taxon>Bacteroidota</taxon>
        <taxon>Sphingobacteriia</taxon>
        <taxon>Sphingobacteriales</taxon>
        <taxon>Sphingobacteriaceae</taxon>
        <taxon>Mucilaginibacter</taxon>
    </lineage>
</organism>
<keyword evidence="2" id="KW-1185">Reference proteome</keyword>
<protein>
    <submittedName>
        <fullName evidence="1">DUF892 family protein</fullName>
    </submittedName>
</protein>
<gene>
    <name evidence="1" type="ORF">IRJ16_05700</name>
</gene>
<reference evidence="1" key="1">
    <citation type="submission" date="2020-10" db="EMBL/GenBank/DDBJ databases">
        <title>Mucilaginibacter mali sp. nov., isolated from rhizosphere soil of apple orchard.</title>
        <authorList>
            <person name="Lee J.-S."/>
            <person name="Kim H.S."/>
            <person name="Kim J.-S."/>
        </authorList>
    </citation>
    <scope>NUCLEOTIDE SEQUENCE</scope>
    <source>
        <strain evidence="1">KCTC 22746</strain>
    </source>
</reference>
<dbReference type="InterPro" id="IPR010287">
    <property type="entry name" value="DUF892_YciF-like"/>
</dbReference>